<reference evidence="3" key="1">
    <citation type="submission" date="2021-01" db="EMBL/GenBank/DDBJ databases">
        <title>Novel species in genus Nocardioides.</title>
        <authorList>
            <person name="Zhang G."/>
        </authorList>
    </citation>
    <scope>NUCLEOTIDE SEQUENCE</scope>
    <source>
        <strain evidence="3">Zg-536</strain>
    </source>
</reference>
<accession>A0A938Y7T4</accession>
<keyword evidence="1" id="KW-0812">Transmembrane</keyword>
<evidence type="ECO:0000313" key="4">
    <source>
        <dbReference type="Proteomes" id="UP000663791"/>
    </source>
</evidence>
<feature type="transmembrane region" description="Helical" evidence="1">
    <location>
        <begin position="30"/>
        <end position="48"/>
    </location>
</feature>
<dbReference type="EMBL" id="JAERTX010000012">
    <property type="protein sequence ID" value="MBM9460865.1"/>
    <property type="molecule type" value="Genomic_DNA"/>
</dbReference>
<sequence>MDARDRPDLRHRLADALTAVRRRVLRRRRLIAVALLGVAVAASLRALAPPAPATTALLVAAHDLPAGAVLGEGDLVARGVPPDVVPQGAVAHPHGRVLAAPLRAGEAVTDVRLLGAGLARVAQAGTRAVPVRLSDAAQAALLQVGDRIDLLGTDPTSGSTQVLARASTVLAVPPRETSGDGGLAGRLVVLALRAVDVAAVTAASVRSYVTYAWARD</sequence>
<dbReference type="InterPro" id="IPR013974">
    <property type="entry name" value="SAF"/>
</dbReference>
<evidence type="ECO:0000256" key="1">
    <source>
        <dbReference type="SAM" id="Phobius"/>
    </source>
</evidence>
<keyword evidence="4" id="KW-1185">Reference proteome</keyword>
<dbReference type="AlphaFoldDB" id="A0A938Y7T4"/>
<evidence type="ECO:0000259" key="2">
    <source>
        <dbReference type="SMART" id="SM00858"/>
    </source>
</evidence>
<protein>
    <submittedName>
        <fullName evidence="3">Pilus assembly protein CpaB</fullName>
    </submittedName>
</protein>
<name>A0A938Y7T4_9ACTN</name>
<dbReference type="RefSeq" id="WP_205292180.1">
    <property type="nucleotide sequence ID" value="NZ_CP074406.1"/>
</dbReference>
<feature type="domain" description="SAF" evidence="2">
    <location>
        <begin position="55"/>
        <end position="114"/>
    </location>
</feature>
<dbReference type="Pfam" id="PF08666">
    <property type="entry name" value="SAF"/>
    <property type="match status" value="1"/>
</dbReference>
<dbReference type="CDD" id="cd11614">
    <property type="entry name" value="SAF_CpaB_FlgA_like"/>
    <property type="match status" value="1"/>
</dbReference>
<evidence type="ECO:0000313" key="3">
    <source>
        <dbReference type="EMBL" id="MBM9460865.1"/>
    </source>
</evidence>
<dbReference type="InterPro" id="IPR006311">
    <property type="entry name" value="TAT_signal"/>
</dbReference>
<gene>
    <name evidence="3" type="ORF">JK386_13250</name>
</gene>
<organism evidence="3 4">
    <name type="scientific">Nocardioides faecalis</name>
    <dbReference type="NCBI Taxonomy" id="2803858"/>
    <lineage>
        <taxon>Bacteria</taxon>
        <taxon>Bacillati</taxon>
        <taxon>Actinomycetota</taxon>
        <taxon>Actinomycetes</taxon>
        <taxon>Propionibacteriales</taxon>
        <taxon>Nocardioidaceae</taxon>
        <taxon>Nocardioides</taxon>
    </lineage>
</organism>
<dbReference type="PROSITE" id="PS51318">
    <property type="entry name" value="TAT"/>
    <property type="match status" value="1"/>
</dbReference>
<comment type="caution">
    <text evidence="3">The sequence shown here is derived from an EMBL/GenBank/DDBJ whole genome shotgun (WGS) entry which is preliminary data.</text>
</comment>
<keyword evidence="1" id="KW-0472">Membrane</keyword>
<dbReference type="SMART" id="SM00858">
    <property type="entry name" value="SAF"/>
    <property type="match status" value="1"/>
</dbReference>
<keyword evidence="1" id="KW-1133">Transmembrane helix</keyword>
<dbReference type="Proteomes" id="UP000663791">
    <property type="component" value="Unassembled WGS sequence"/>
</dbReference>
<proteinExistence type="predicted"/>